<evidence type="ECO:0000313" key="2">
    <source>
        <dbReference type="EMBL" id="QGU32907.1"/>
    </source>
</evidence>
<dbReference type="InterPro" id="IPR029063">
    <property type="entry name" value="SAM-dependent_MTases_sf"/>
</dbReference>
<dbReference type="Pfam" id="PF06634">
    <property type="entry name" value="DUF1156"/>
    <property type="match status" value="1"/>
</dbReference>
<keyword evidence="3" id="KW-1185">Reference proteome</keyword>
<gene>
    <name evidence="2" type="ORF">E6P07_07880</name>
</gene>
<dbReference type="RefSeq" id="WP_153975101.1">
    <property type="nucleotide sequence ID" value="NZ_CP039268.1"/>
</dbReference>
<dbReference type="EMBL" id="CP039268">
    <property type="protein sequence ID" value="QGU32907.1"/>
    <property type="molecule type" value="Genomic_DNA"/>
</dbReference>
<accession>A0A6I6EI33</accession>
<organism evidence="2 3">
    <name type="scientific">Thermochromatium tepidum ATCC 43061</name>
    <dbReference type="NCBI Taxonomy" id="316276"/>
    <lineage>
        <taxon>Bacteria</taxon>
        <taxon>Pseudomonadati</taxon>
        <taxon>Pseudomonadota</taxon>
        <taxon>Gammaproteobacteria</taxon>
        <taxon>Chromatiales</taxon>
        <taxon>Chromatiaceae</taxon>
        <taxon>Thermochromatium</taxon>
    </lineage>
</organism>
<dbReference type="KEGG" id="ttp:E6P07_07880"/>
<dbReference type="SUPFAM" id="SSF53335">
    <property type="entry name" value="S-adenosyl-L-methionine-dependent methyltransferases"/>
    <property type="match status" value="2"/>
</dbReference>
<reference evidence="2 3" key="1">
    <citation type="submission" date="2019-12" db="EMBL/GenBank/DDBJ databases">
        <title>The complete genome of the thermophilic, anoxygenic phototrophic gammaproteobacterium Thermochromatium tepidum.</title>
        <authorList>
            <person name="Sattley W.M."/>
            <person name="Swingley W.D."/>
            <person name="Burchell B.M."/>
            <person name="Gurbani S.A."/>
            <person name="Kujawa C.M."/>
            <person name="Nuccio D.A."/>
            <person name="Schladweiler J."/>
            <person name="Shaffer K.N."/>
            <person name="Stokes L.M."/>
            <person name="Touchman J.W."/>
            <person name="Blankenship R.E."/>
            <person name="Madigan M.T."/>
        </authorList>
    </citation>
    <scope>NUCLEOTIDE SEQUENCE [LARGE SCALE GENOMIC DNA]</scope>
    <source>
        <strain evidence="2 3">ATCC 43061</strain>
    </source>
</reference>
<evidence type="ECO:0000259" key="1">
    <source>
        <dbReference type="Pfam" id="PF06634"/>
    </source>
</evidence>
<dbReference type="NCBIfam" id="NF042963">
    <property type="entry name" value="DUF1156_antiphage"/>
    <property type="match status" value="1"/>
</dbReference>
<dbReference type="Gene3D" id="3.40.50.150">
    <property type="entry name" value="Vaccinia Virus protein VP39"/>
    <property type="match status" value="1"/>
</dbReference>
<name>A0A6I6EI33_THETI</name>
<protein>
    <submittedName>
        <fullName evidence="2">DUF1156 domain-containing protein</fullName>
    </submittedName>
</protein>
<sequence length="1012" mass="113509">MHAQTRPTLSPLSLKDAPALIETVFPAQKVSFEAQRERKAGPAQTLTGLGSYWKGRKPLILVRAIVLGSLLPPTDDPEADLAVFEALLAFDEEGLARRALAANAISPSEIAARIRLDDPWDYFKATIKRSDVTGGDIRWMPFPLDVDAEGISLRWKRDLSDDDRLVIYRKVLATLESYEAKAALCKRPEEVDQDWLFAPVWPKVNRHYAHLGLDAHSFPELIEQLGILRYGRRPRVGDTFCGGGSIPFEAARLGCDVYASDLNPVACMLTWGALNIIGASPERRAEIEKAQREVAQAVDAEITRLGIEHDEHGNRAKAYLYCLETRCPETGWWVPLAPSWVISPKQGVIAKLVPNPALKRFDIQVITGASAKAIAAAEHGTVQDGDMVYELDGKTYRTPIKTLRGDYRLPDGTAGNRLRRWEKGDFKPRPDDIFQERLYCIQWIKKETLDAARQETFFAAPTAADQERERKVEAIVAEKLARWQAKGLVPDMAIEPGDKTDEPIRTRGWTHWHHLFNARQLLLQALMLKHWRASDAAPLGWLNVAKAADFNSKLCRWLQYQGGGLGGPTSTYYNQALNTLFNYASRAWLGFGRASFKTAQEVMPITKFEVRTESASSTTTHCELWITDPPYADAVNYHEITEFFIAWLRKNPPKPFDEWVWDSRRALAIKGSGEDFRRGMVAAYRAMAEHMPDNGLQCVMFTHQDTGVWGDLIGIFWAAGLQVVAAWYIATETTSELKKGGYVQGTVILMLKKRPPGERPGFKQRLLPAVRQEVARQIETMMHLNEQVAAHHGEPVWSDADLQMAGYAAALKVLTAYTHIGGEDVTTFALRPRARGEVTVVDEIVQQAAETASSLLVPEGLAADTWAKLTGIERFYCRMLDMESAGAQKLDNYQNFAKAFRVEDYSPVMGDMRPNHARLKRVTEFASRDLTESTEIGATRLGRLIIALQQLLKDTEPQVIVDQLRHEMADFLEARPLLVNLLAFLERKSSEAEVRNAAEVLGARLKNLRFGE</sequence>
<proteinExistence type="predicted"/>
<dbReference type="InterPro" id="IPR049953">
    <property type="entry name" value="Antiphage_assoc"/>
</dbReference>
<dbReference type="REBASE" id="376118">
    <property type="entry name" value="M.Tte43061ORF7880P"/>
</dbReference>
<dbReference type="Proteomes" id="UP000426424">
    <property type="component" value="Chromosome"/>
</dbReference>
<feature type="domain" description="DUF1156" evidence="1">
    <location>
        <begin position="24"/>
        <end position="85"/>
    </location>
</feature>
<evidence type="ECO:0000313" key="3">
    <source>
        <dbReference type="Proteomes" id="UP000426424"/>
    </source>
</evidence>
<dbReference type="OrthoDB" id="3197274at2"/>
<dbReference type="InterPro" id="IPR009537">
    <property type="entry name" value="DUF1156"/>
</dbReference>
<dbReference type="AlphaFoldDB" id="A0A6I6EI33"/>